<evidence type="ECO:0000256" key="2">
    <source>
        <dbReference type="SAM" id="MobiDB-lite"/>
    </source>
</evidence>
<gene>
    <name evidence="4" type="ORF">HNR07_000947</name>
</gene>
<feature type="coiled-coil region" evidence="1">
    <location>
        <begin position="307"/>
        <end position="344"/>
    </location>
</feature>
<evidence type="ECO:0000313" key="5">
    <source>
        <dbReference type="Proteomes" id="UP000579647"/>
    </source>
</evidence>
<sequence>MRKGADEVEDRWDLVTGPGDGEIVRVRLDDGQEAEVSPPMMAAVARARPQENRPDPFSLDPGVPEKTVSDLVAGGLAGYDEDSGGWCLTVVGAQLRSALVLDAHRHHAEPRGVSVHPELSEDDRELLVEALNWEGREPEPVQPSELAPTDPAPRSPTESVSALVILLGTVTGVLCVALISSFEAFALLLLPGLLLGAGALYSFQRQRAAQIQAIAENDEPDVIEELQGHFVTGDMLDTPARWMLGRAQRAADAVLDSAIHQRGLLLDEVRNRVVLADVEWAVAQSLLRQSRARARIETTPLTGERSRQAAERARTALHEDVAEVERRIRTLEDYARRVREAELEDQDRRSAAELDAIADSTTEAGAAHPHQEDALSHLVRAQELALRVAALSDDAQGSS</sequence>
<dbReference type="AlphaFoldDB" id="A0A840VZ83"/>
<organism evidence="4 5">
    <name type="scientific">Nocardiopsis metallicus</name>
    <dbReference type="NCBI Taxonomy" id="179819"/>
    <lineage>
        <taxon>Bacteria</taxon>
        <taxon>Bacillati</taxon>
        <taxon>Actinomycetota</taxon>
        <taxon>Actinomycetes</taxon>
        <taxon>Streptosporangiales</taxon>
        <taxon>Nocardiopsidaceae</taxon>
        <taxon>Nocardiopsis</taxon>
    </lineage>
</organism>
<feature type="transmembrane region" description="Helical" evidence="3">
    <location>
        <begin position="160"/>
        <end position="179"/>
    </location>
</feature>
<keyword evidence="5" id="KW-1185">Reference proteome</keyword>
<evidence type="ECO:0000313" key="4">
    <source>
        <dbReference type="EMBL" id="MBB5489810.1"/>
    </source>
</evidence>
<evidence type="ECO:0000256" key="1">
    <source>
        <dbReference type="SAM" id="Coils"/>
    </source>
</evidence>
<keyword evidence="3" id="KW-0812">Transmembrane</keyword>
<evidence type="ECO:0000256" key="3">
    <source>
        <dbReference type="SAM" id="Phobius"/>
    </source>
</evidence>
<keyword evidence="3" id="KW-0472">Membrane</keyword>
<keyword evidence="3" id="KW-1133">Transmembrane helix</keyword>
<proteinExistence type="predicted"/>
<dbReference type="Proteomes" id="UP000579647">
    <property type="component" value="Unassembled WGS sequence"/>
</dbReference>
<feature type="transmembrane region" description="Helical" evidence="3">
    <location>
        <begin position="185"/>
        <end position="203"/>
    </location>
</feature>
<feature type="region of interest" description="Disordered" evidence="2">
    <location>
        <begin position="349"/>
        <end position="375"/>
    </location>
</feature>
<dbReference type="EMBL" id="JACHDO010000001">
    <property type="protein sequence ID" value="MBB5489810.1"/>
    <property type="molecule type" value="Genomic_DNA"/>
</dbReference>
<protein>
    <submittedName>
        <fullName evidence="4">Uncharacterized protein</fullName>
    </submittedName>
</protein>
<accession>A0A840VZ83</accession>
<reference evidence="4 5" key="1">
    <citation type="submission" date="2020-08" db="EMBL/GenBank/DDBJ databases">
        <title>Sequencing the genomes of 1000 actinobacteria strains.</title>
        <authorList>
            <person name="Klenk H.-P."/>
        </authorList>
    </citation>
    <scope>NUCLEOTIDE SEQUENCE [LARGE SCALE GENOMIC DNA]</scope>
    <source>
        <strain evidence="4 5">DSM 44598</strain>
    </source>
</reference>
<dbReference type="RefSeq" id="WP_184362386.1">
    <property type="nucleotide sequence ID" value="NZ_BAAAKM010000046.1"/>
</dbReference>
<name>A0A840VZ83_9ACTN</name>
<comment type="caution">
    <text evidence="4">The sequence shown here is derived from an EMBL/GenBank/DDBJ whole genome shotgun (WGS) entry which is preliminary data.</text>
</comment>
<keyword evidence="1" id="KW-0175">Coiled coil</keyword>